<protein>
    <submittedName>
        <fullName evidence="2">Chemotaxis protein CheW</fullName>
    </submittedName>
</protein>
<name>A0A0A7UW89_9SPIR</name>
<dbReference type="AlphaFoldDB" id="A0A0A7UW89"/>
<dbReference type="Gene3D" id="2.30.30.40">
    <property type="entry name" value="SH3 Domains"/>
    <property type="match status" value="1"/>
</dbReference>
<dbReference type="SMART" id="SM00260">
    <property type="entry name" value="CheW"/>
    <property type="match status" value="1"/>
</dbReference>
<dbReference type="SUPFAM" id="SSF50341">
    <property type="entry name" value="CheW-like"/>
    <property type="match status" value="1"/>
</dbReference>
<dbReference type="HOGENOM" id="CLU_048995_1_1_12"/>
<dbReference type="KEGG" id="bchi:OY14_02795"/>
<dbReference type="Proteomes" id="UP000030940">
    <property type="component" value="Chromosome"/>
</dbReference>
<dbReference type="InterPro" id="IPR039315">
    <property type="entry name" value="CheW"/>
</dbReference>
<gene>
    <name evidence="2" type="ORF">OY14_02795</name>
</gene>
<dbReference type="InterPro" id="IPR002545">
    <property type="entry name" value="CheW-lke_dom"/>
</dbReference>
<accession>A0A0A7UW89</accession>
<dbReference type="Gene3D" id="2.40.50.180">
    <property type="entry name" value="CheA-289, Domain 4"/>
    <property type="match status" value="1"/>
</dbReference>
<proteinExistence type="predicted"/>
<dbReference type="Pfam" id="PF01584">
    <property type="entry name" value="CheW"/>
    <property type="match status" value="1"/>
</dbReference>
<evidence type="ECO:0000313" key="2">
    <source>
        <dbReference type="EMBL" id="AJA90365.1"/>
    </source>
</evidence>
<dbReference type="EMBL" id="CP009910">
    <property type="protein sequence ID" value="AJA90365.1"/>
    <property type="molecule type" value="Genomic_DNA"/>
</dbReference>
<sequence length="180" mass="20542">MDMGLDIQDSLSQYLLFSLDELYAIEIKYVVEVLEYTKISKIPRTPSYMAGIINNRGKIVPIIDIRKQFGMSDRVIDEDNKKRNKGVDISNIIILTLAYEGDEFNLGILVDYVNEVLELDPSSIDDAPKIGSGFNSKFISGIGKSNDKFIIILDVENLFDVRELSKFRNTTIYDPEYQQQ</sequence>
<reference evidence="2 3" key="1">
    <citation type="journal article" date="2015" name="Genome Announc.">
        <title>Genome Sequence of Borrelia chilensis VA1, a South American Member of the Lyme Borreliosis Group.</title>
        <authorList>
            <person name="Huang W."/>
            <person name="Ojaimi C."/>
            <person name="Fallon J.T."/>
            <person name="Travisany D."/>
            <person name="Maass A."/>
            <person name="Ivanova L."/>
            <person name="Tomova A."/>
            <person name="Gonzalez-Acuna D."/>
            <person name="Godfrey H.P."/>
            <person name="Cabello F.C."/>
        </authorList>
    </citation>
    <scope>NUCLEOTIDE SEQUENCE [LARGE SCALE GENOMIC DNA]</scope>
    <source>
        <strain evidence="2 3">VA1</strain>
    </source>
</reference>
<dbReference type="CDD" id="cd00732">
    <property type="entry name" value="CheW"/>
    <property type="match status" value="1"/>
</dbReference>
<dbReference type="STRING" id="1245910.OY14_02795"/>
<evidence type="ECO:0000259" key="1">
    <source>
        <dbReference type="PROSITE" id="PS50851"/>
    </source>
</evidence>
<dbReference type="GO" id="GO:0007165">
    <property type="term" value="P:signal transduction"/>
    <property type="evidence" value="ECO:0007669"/>
    <property type="project" value="InterPro"/>
</dbReference>
<dbReference type="PROSITE" id="PS50851">
    <property type="entry name" value="CHEW"/>
    <property type="match status" value="1"/>
</dbReference>
<dbReference type="GO" id="GO:0006935">
    <property type="term" value="P:chemotaxis"/>
    <property type="evidence" value="ECO:0007669"/>
    <property type="project" value="InterPro"/>
</dbReference>
<dbReference type="InterPro" id="IPR036061">
    <property type="entry name" value="CheW-like_dom_sf"/>
</dbReference>
<keyword evidence="3" id="KW-1185">Reference proteome</keyword>
<evidence type="ECO:0000313" key="3">
    <source>
        <dbReference type="Proteomes" id="UP000030940"/>
    </source>
</evidence>
<dbReference type="GO" id="GO:0005829">
    <property type="term" value="C:cytosol"/>
    <property type="evidence" value="ECO:0007669"/>
    <property type="project" value="TreeGrafter"/>
</dbReference>
<dbReference type="PANTHER" id="PTHR22617">
    <property type="entry name" value="CHEMOTAXIS SENSOR HISTIDINE KINASE-RELATED"/>
    <property type="match status" value="1"/>
</dbReference>
<organism evidence="2 3">
    <name type="scientific">Borreliella chilensis</name>
    <dbReference type="NCBI Taxonomy" id="1245910"/>
    <lineage>
        <taxon>Bacteria</taxon>
        <taxon>Pseudomonadati</taxon>
        <taxon>Spirochaetota</taxon>
        <taxon>Spirochaetia</taxon>
        <taxon>Spirochaetales</taxon>
        <taxon>Borreliaceae</taxon>
        <taxon>Borreliella</taxon>
    </lineage>
</organism>
<feature type="domain" description="CheW-like" evidence="1">
    <location>
        <begin position="10"/>
        <end position="164"/>
    </location>
</feature>
<dbReference type="PANTHER" id="PTHR22617:SF23">
    <property type="entry name" value="CHEMOTAXIS PROTEIN CHEW"/>
    <property type="match status" value="1"/>
</dbReference>